<sequence length="131" mass="14944">MIRTRESMENYLETIYILQQKTGYVRAIDIATELGFSKPSVSNAMKKLRAEGYITVTDRSKIALTEAGRKVAEATYERHCVIAASLMRIGVSEKTALEDACRMEHIISEETFACMKRHHQESLEEIKQKES</sequence>
<feature type="domain" description="HTH dtxR-type" evidence="5">
    <location>
        <begin position="1"/>
        <end position="65"/>
    </location>
</feature>
<comment type="caution">
    <text evidence="6">The sequence shown here is derived from an EMBL/GenBank/DDBJ whole genome shotgun (WGS) entry which is preliminary data.</text>
</comment>
<dbReference type="SMART" id="SM00529">
    <property type="entry name" value="HTH_DTXR"/>
    <property type="match status" value="1"/>
</dbReference>
<dbReference type="PROSITE" id="PS50944">
    <property type="entry name" value="HTH_DTXR"/>
    <property type="match status" value="1"/>
</dbReference>
<dbReference type="PANTHER" id="PTHR33238">
    <property type="entry name" value="IRON (METAL) DEPENDENT REPRESSOR, DTXR FAMILY"/>
    <property type="match status" value="1"/>
</dbReference>
<keyword evidence="2" id="KW-0805">Transcription regulation</keyword>
<evidence type="ECO:0000256" key="3">
    <source>
        <dbReference type="ARBA" id="ARBA00023125"/>
    </source>
</evidence>
<keyword evidence="3" id="KW-0238">DNA-binding</keyword>
<dbReference type="InterPro" id="IPR001367">
    <property type="entry name" value="Fe_dep_repressor"/>
</dbReference>
<dbReference type="InterPro" id="IPR036421">
    <property type="entry name" value="Fe_dep_repressor_sf"/>
</dbReference>
<comment type="similarity">
    <text evidence="1">Belongs to the DtxR/MntR family.</text>
</comment>
<accession>A0A1Y3UFG8</accession>
<evidence type="ECO:0000313" key="6">
    <source>
        <dbReference type="EMBL" id="OUN45847.1"/>
    </source>
</evidence>
<dbReference type="InterPro" id="IPR036388">
    <property type="entry name" value="WH-like_DNA-bd_sf"/>
</dbReference>
<dbReference type="Pfam" id="PF01325">
    <property type="entry name" value="Fe_dep_repress"/>
    <property type="match status" value="1"/>
</dbReference>
<dbReference type="EMBL" id="NFHM01000001">
    <property type="protein sequence ID" value="OUN45847.1"/>
    <property type="molecule type" value="Genomic_DNA"/>
</dbReference>
<dbReference type="Gene3D" id="1.10.60.10">
    <property type="entry name" value="Iron dependent repressor, metal binding and dimerisation domain"/>
    <property type="match status" value="1"/>
</dbReference>
<protein>
    <recommendedName>
        <fullName evidence="5">HTH dtxR-type domain-containing protein</fullName>
    </recommendedName>
</protein>
<reference evidence="7" key="1">
    <citation type="submission" date="2017-04" db="EMBL/GenBank/DDBJ databases">
        <title>Function of individual gut microbiota members based on whole genome sequencing of pure cultures obtained from chicken caecum.</title>
        <authorList>
            <person name="Medvecky M."/>
            <person name="Cejkova D."/>
            <person name="Polansky O."/>
            <person name="Karasova D."/>
            <person name="Kubasova T."/>
            <person name="Cizek A."/>
            <person name="Rychlik I."/>
        </authorList>
    </citation>
    <scope>NUCLEOTIDE SEQUENCE [LARGE SCALE GENOMIC DNA]</scope>
    <source>
        <strain evidence="7">An75</strain>
    </source>
</reference>
<dbReference type="PANTHER" id="PTHR33238:SF7">
    <property type="entry name" value="IRON-DEPENDENT TRANSCRIPTIONAL REGULATOR"/>
    <property type="match status" value="1"/>
</dbReference>
<dbReference type="InterPro" id="IPR036390">
    <property type="entry name" value="WH_DNA-bd_sf"/>
</dbReference>
<dbReference type="SUPFAM" id="SSF47979">
    <property type="entry name" value="Iron-dependent repressor protein, dimerization domain"/>
    <property type="match status" value="1"/>
</dbReference>
<dbReference type="GO" id="GO:0003700">
    <property type="term" value="F:DNA-binding transcription factor activity"/>
    <property type="evidence" value="ECO:0007669"/>
    <property type="project" value="InterPro"/>
</dbReference>
<keyword evidence="4" id="KW-0804">Transcription</keyword>
<dbReference type="Proteomes" id="UP000195455">
    <property type="component" value="Unassembled WGS sequence"/>
</dbReference>
<dbReference type="SUPFAM" id="SSF46785">
    <property type="entry name" value="Winged helix' DNA-binding domain"/>
    <property type="match status" value="1"/>
</dbReference>
<evidence type="ECO:0000256" key="4">
    <source>
        <dbReference type="ARBA" id="ARBA00023163"/>
    </source>
</evidence>
<evidence type="ECO:0000259" key="5">
    <source>
        <dbReference type="PROSITE" id="PS50944"/>
    </source>
</evidence>
<organism evidence="6 7">
    <name type="scientific">Anaerotignum lactatifermentans</name>
    <dbReference type="NCBI Taxonomy" id="160404"/>
    <lineage>
        <taxon>Bacteria</taxon>
        <taxon>Bacillati</taxon>
        <taxon>Bacillota</taxon>
        <taxon>Clostridia</taxon>
        <taxon>Lachnospirales</taxon>
        <taxon>Anaerotignaceae</taxon>
        <taxon>Anaerotignum</taxon>
    </lineage>
</organism>
<dbReference type="Pfam" id="PF02742">
    <property type="entry name" value="Fe_dep_repr_C"/>
    <property type="match status" value="1"/>
</dbReference>
<evidence type="ECO:0000256" key="1">
    <source>
        <dbReference type="ARBA" id="ARBA00007871"/>
    </source>
</evidence>
<dbReference type="InterPro" id="IPR050536">
    <property type="entry name" value="DtxR_MntR_Metal-Reg"/>
</dbReference>
<proteinExistence type="inferred from homology"/>
<evidence type="ECO:0000256" key="2">
    <source>
        <dbReference type="ARBA" id="ARBA00023015"/>
    </source>
</evidence>
<dbReference type="AlphaFoldDB" id="A0A1Y3UFG8"/>
<dbReference type="Gene3D" id="1.10.10.10">
    <property type="entry name" value="Winged helix-like DNA-binding domain superfamily/Winged helix DNA-binding domain"/>
    <property type="match status" value="1"/>
</dbReference>
<name>A0A1Y3UFG8_9FIRM</name>
<dbReference type="GO" id="GO:0003677">
    <property type="term" value="F:DNA binding"/>
    <property type="evidence" value="ECO:0007669"/>
    <property type="project" value="UniProtKB-KW"/>
</dbReference>
<gene>
    <name evidence="6" type="ORF">B5G26_02180</name>
</gene>
<dbReference type="GO" id="GO:0046983">
    <property type="term" value="F:protein dimerization activity"/>
    <property type="evidence" value="ECO:0007669"/>
    <property type="project" value="InterPro"/>
</dbReference>
<dbReference type="InterPro" id="IPR022689">
    <property type="entry name" value="Iron_dep_repressor"/>
</dbReference>
<evidence type="ECO:0000313" key="7">
    <source>
        <dbReference type="Proteomes" id="UP000195455"/>
    </source>
</evidence>
<dbReference type="InterPro" id="IPR022687">
    <property type="entry name" value="HTH_DTXR"/>
</dbReference>
<dbReference type="GO" id="GO:0046914">
    <property type="term" value="F:transition metal ion binding"/>
    <property type="evidence" value="ECO:0007669"/>
    <property type="project" value="InterPro"/>
</dbReference>